<evidence type="ECO:0000256" key="5">
    <source>
        <dbReference type="ARBA" id="ARBA00022827"/>
    </source>
</evidence>
<dbReference type="InterPro" id="IPR036188">
    <property type="entry name" value="FAD/NAD-bd_sf"/>
</dbReference>
<proteinExistence type="inferred from homology"/>
<evidence type="ECO:0000256" key="6">
    <source>
        <dbReference type="ARBA" id="ARBA00022857"/>
    </source>
</evidence>
<evidence type="ECO:0000313" key="8">
    <source>
        <dbReference type="EMBL" id="MFL9888866.1"/>
    </source>
</evidence>
<keyword evidence="8" id="KW-0503">Monooxygenase</keyword>
<dbReference type="GO" id="GO:0004497">
    <property type="term" value="F:monooxygenase activity"/>
    <property type="evidence" value="ECO:0007669"/>
    <property type="project" value="UniProtKB-KW"/>
</dbReference>
<keyword evidence="5" id="KW-0274">FAD</keyword>
<dbReference type="Gene3D" id="3.50.50.60">
    <property type="entry name" value="FAD/NAD(P)-binding domain"/>
    <property type="match status" value="1"/>
</dbReference>
<comment type="caution">
    <text evidence="8">The sequence shown here is derived from an EMBL/GenBank/DDBJ whole genome shotgun (WGS) entry which is preliminary data.</text>
</comment>
<organism evidence="8 9">
    <name type="scientific">Paraburkholderia agricolaris</name>
    <dbReference type="NCBI Taxonomy" id="2152888"/>
    <lineage>
        <taxon>Bacteria</taxon>
        <taxon>Pseudomonadati</taxon>
        <taxon>Pseudomonadota</taxon>
        <taxon>Betaproteobacteria</taxon>
        <taxon>Burkholderiales</taxon>
        <taxon>Burkholderiaceae</taxon>
        <taxon>Paraburkholderia</taxon>
    </lineage>
</organism>
<keyword evidence="6" id="KW-0521">NADP</keyword>
<evidence type="ECO:0000256" key="3">
    <source>
        <dbReference type="ARBA" id="ARBA00007588"/>
    </source>
</evidence>
<comment type="similarity">
    <text evidence="3">Belongs to the lysine N(6)-hydroxylase/L-ornithine N(5)-oxygenase family.</text>
</comment>
<dbReference type="Proteomes" id="UP001629249">
    <property type="component" value="Unassembled WGS sequence"/>
</dbReference>
<dbReference type="SUPFAM" id="SSF51905">
    <property type="entry name" value="FAD/NAD(P)-binding domain"/>
    <property type="match status" value="2"/>
</dbReference>
<dbReference type="InterPro" id="IPR025700">
    <property type="entry name" value="Lys/Orn_oxygenase"/>
</dbReference>
<evidence type="ECO:0000256" key="7">
    <source>
        <dbReference type="ARBA" id="ARBA00023002"/>
    </source>
</evidence>
<keyword evidence="7" id="KW-0560">Oxidoreductase</keyword>
<accession>A0ABW9A1H6</accession>
<comment type="cofactor">
    <cofactor evidence="1">
        <name>FAD</name>
        <dbReference type="ChEBI" id="CHEBI:57692"/>
    </cofactor>
</comment>
<dbReference type="PANTHER" id="PTHR42802:SF1">
    <property type="entry name" value="L-ORNITHINE N(5)-MONOOXYGENASE"/>
    <property type="match status" value="1"/>
</dbReference>
<dbReference type="PANTHER" id="PTHR42802">
    <property type="entry name" value="MONOOXYGENASE"/>
    <property type="match status" value="1"/>
</dbReference>
<sequence>MNDRTSPVSIASESTTPDPVYDLIGVGAGPSNLSLAALLYPHQGVRVRFFDRQATYKWHEGLLLPGASLQINYLKDLVTPIDPTSRFSFLNYLKSCGRFYNFLNATGDKALRHEFSAYLSWAAESLSTVQPGVEVYRVRFNGSFQIETSVGMKRAKCLSVAVGMRSFIPEFARRHLGLNVFHSSEFVVRRKNTSLRESGATVVIVGGGQSGAEVLLALLTEQHTPLENVVWITRRSGFPPLDETPFSNEMFSPHYSNHFYSLPEGTRAHEWKAHKFVSDGISSETLKILYQKLYFNRYFNHKPVGVSIYSSSSAVSIEEKAGGKLRLGLERHDIGERSYLDCDNIIFCTGYSTSLPDVISGIAGVAWDKEKYTVLPDYSLGWDGPPQNKIFLMNAAAKSRGIADPNLSLIAWRAAVVANSFLAREAYDLSCDPPFRDFSGLVELATDIRMSAGF</sequence>
<evidence type="ECO:0000313" key="9">
    <source>
        <dbReference type="Proteomes" id="UP001629249"/>
    </source>
</evidence>
<reference evidence="8 9" key="1">
    <citation type="journal article" date="2024" name="Chem. Sci.">
        <title>Discovery of megapolipeptins by genome mining of a Burkholderiales bacteria collection.</title>
        <authorList>
            <person name="Paulo B.S."/>
            <person name="Recchia M.J.J."/>
            <person name="Lee S."/>
            <person name="Fergusson C.H."/>
            <person name="Romanowski S.B."/>
            <person name="Hernandez A."/>
            <person name="Krull N."/>
            <person name="Liu D.Y."/>
            <person name="Cavanagh H."/>
            <person name="Bos A."/>
            <person name="Gray C.A."/>
            <person name="Murphy B.T."/>
            <person name="Linington R.G."/>
            <person name="Eustaquio A.S."/>
        </authorList>
    </citation>
    <scope>NUCLEOTIDE SEQUENCE [LARGE SCALE GENOMIC DNA]</scope>
    <source>
        <strain evidence="8 9">RL16-012-BIC-B</strain>
    </source>
</reference>
<protein>
    <submittedName>
        <fullName evidence="8">SidA/IucD/PvdA family monooxygenase</fullName>
    </submittedName>
</protein>
<dbReference type="RefSeq" id="WP_408335747.1">
    <property type="nucleotide sequence ID" value="NZ_JAQQFH010000060.1"/>
</dbReference>
<keyword evidence="4" id="KW-0285">Flavoprotein</keyword>
<name>A0ABW9A1H6_9BURK</name>
<dbReference type="Pfam" id="PF13434">
    <property type="entry name" value="Lys_Orn_oxgnase"/>
    <property type="match status" value="1"/>
</dbReference>
<evidence type="ECO:0000256" key="1">
    <source>
        <dbReference type="ARBA" id="ARBA00001974"/>
    </source>
</evidence>
<evidence type="ECO:0000256" key="4">
    <source>
        <dbReference type="ARBA" id="ARBA00022630"/>
    </source>
</evidence>
<comment type="pathway">
    <text evidence="2">Siderophore biosynthesis.</text>
</comment>
<evidence type="ECO:0000256" key="2">
    <source>
        <dbReference type="ARBA" id="ARBA00004924"/>
    </source>
</evidence>
<gene>
    <name evidence="8" type="ORF">PQR66_37985</name>
</gene>
<dbReference type="EMBL" id="JAQQFN010000051">
    <property type="protein sequence ID" value="MFL9888866.1"/>
    <property type="molecule type" value="Genomic_DNA"/>
</dbReference>
<keyword evidence="9" id="KW-1185">Reference proteome</keyword>